<evidence type="ECO:0008006" key="4">
    <source>
        <dbReference type="Google" id="ProtNLM"/>
    </source>
</evidence>
<sequence>MMKKTKLVLAIATATLTMAGLLVAPQADAKSKAKKYKRSVTSSYSTSSSVQRYAVPSSNARVEALEAQLQAMQYEVQSLRSQVNRPAVDPDSAKVQELDQWMNTVKAEPKSNAKNNMVFFRGGYGHADSNRGGTLDPTAAGGNSGGVLNGAIGNQDAWYFGAGFDWSLNDNLFGMMSGTEVFAELMFDYKELGDRAANGITPAIGAATGLPGVNTQTATVNQLTLAASPKIKFFKGQAFRPWVVPVGFELSVISPPSDAITVLNPGMQFGLGADYKVWQNLYVGADARYHYAPDNVDGINTNGVTAGGYLGIGF</sequence>
<organism evidence="2 3">
    <name type="scientific">Methylovulum psychrotolerans</name>
    <dbReference type="NCBI Taxonomy" id="1704499"/>
    <lineage>
        <taxon>Bacteria</taxon>
        <taxon>Pseudomonadati</taxon>
        <taxon>Pseudomonadota</taxon>
        <taxon>Gammaproteobacteria</taxon>
        <taxon>Methylococcales</taxon>
        <taxon>Methylococcaceae</taxon>
        <taxon>Methylovulum</taxon>
    </lineage>
</organism>
<keyword evidence="1" id="KW-0732">Signal</keyword>
<evidence type="ECO:0000256" key="1">
    <source>
        <dbReference type="SAM" id="SignalP"/>
    </source>
</evidence>
<accession>A0A2S5CSF7</accession>
<evidence type="ECO:0000313" key="3">
    <source>
        <dbReference type="Proteomes" id="UP000237423"/>
    </source>
</evidence>
<feature type="chain" id="PRO_5015635574" description="Porin family protein" evidence="1">
    <location>
        <begin position="30"/>
        <end position="314"/>
    </location>
</feature>
<feature type="signal peptide" evidence="1">
    <location>
        <begin position="1"/>
        <end position="29"/>
    </location>
</feature>
<dbReference type="SUPFAM" id="SSF56925">
    <property type="entry name" value="OMPA-like"/>
    <property type="match status" value="1"/>
</dbReference>
<protein>
    <recommendedName>
        <fullName evidence="4">Porin family protein</fullName>
    </recommendedName>
</protein>
<dbReference type="EMBL" id="PGFZ01000001">
    <property type="protein sequence ID" value="POZ53769.1"/>
    <property type="molecule type" value="Genomic_DNA"/>
</dbReference>
<dbReference type="InterPro" id="IPR011250">
    <property type="entry name" value="OMP/PagP_B-barrel"/>
</dbReference>
<name>A0A2S5CSF7_9GAMM</name>
<dbReference type="Proteomes" id="UP000237423">
    <property type="component" value="Unassembled WGS sequence"/>
</dbReference>
<comment type="caution">
    <text evidence="2">The sequence shown here is derived from an EMBL/GenBank/DDBJ whole genome shotgun (WGS) entry which is preliminary data.</text>
</comment>
<dbReference type="AlphaFoldDB" id="A0A2S5CSF7"/>
<dbReference type="Gene3D" id="2.40.160.20">
    <property type="match status" value="1"/>
</dbReference>
<evidence type="ECO:0000313" key="2">
    <source>
        <dbReference type="EMBL" id="POZ53769.1"/>
    </source>
</evidence>
<proteinExistence type="predicted"/>
<dbReference type="RefSeq" id="WP_232463802.1">
    <property type="nucleotide sequence ID" value="NZ_CP022129.1"/>
</dbReference>
<gene>
    <name evidence="2" type="ORF">AADEFJLK_00810</name>
</gene>
<reference evidence="2 3" key="1">
    <citation type="submission" date="2017-11" db="EMBL/GenBank/DDBJ databases">
        <title>Draft Genome Sequence of Methylobacter psychrotolerans Sph1T, an Obligate Methanotroph from Low-Temperature Environments.</title>
        <authorList>
            <person name="Oshkin I.Y."/>
            <person name="Miroshnikov K."/>
            <person name="Belova S.E."/>
            <person name="Korzhenkov A."/>
            <person name="Toshchakov S.V."/>
            <person name="Dedysh S.N."/>
        </authorList>
    </citation>
    <scope>NUCLEOTIDE SEQUENCE [LARGE SCALE GENOMIC DNA]</scope>
    <source>
        <strain evidence="2 3">Sph1</strain>
    </source>
</reference>